<name>A0AAQ3K755_9LILI</name>
<dbReference type="PANTHER" id="PTHR34291">
    <property type="entry name" value="HYDROXYPROLINE-RICH GLYCOPROTEIN FAMILY PROTEIN"/>
    <property type="match status" value="1"/>
</dbReference>
<evidence type="ECO:0000256" key="2">
    <source>
        <dbReference type="SAM" id="Phobius"/>
    </source>
</evidence>
<dbReference type="EMBL" id="CP136892">
    <property type="protein sequence ID" value="WOL01367.1"/>
    <property type="molecule type" value="Genomic_DNA"/>
</dbReference>
<keyword evidence="2" id="KW-1133">Transmembrane helix</keyword>
<keyword evidence="4" id="KW-1185">Reference proteome</keyword>
<keyword evidence="2" id="KW-0812">Transmembrane</keyword>
<organism evidence="3 4">
    <name type="scientific">Canna indica</name>
    <name type="common">Indian-shot</name>
    <dbReference type="NCBI Taxonomy" id="4628"/>
    <lineage>
        <taxon>Eukaryota</taxon>
        <taxon>Viridiplantae</taxon>
        <taxon>Streptophyta</taxon>
        <taxon>Embryophyta</taxon>
        <taxon>Tracheophyta</taxon>
        <taxon>Spermatophyta</taxon>
        <taxon>Magnoliopsida</taxon>
        <taxon>Liliopsida</taxon>
        <taxon>Zingiberales</taxon>
        <taxon>Cannaceae</taxon>
        <taxon>Canna</taxon>
    </lineage>
</organism>
<dbReference type="PANTHER" id="PTHR34291:SF1">
    <property type="entry name" value="HYDROXYPROLINE-RICH GLYCOPROTEIN FAMILY PROTEIN"/>
    <property type="match status" value="1"/>
</dbReference>
<feature type="region of interest" description="Disordered" evidence="1">
    <location>
        <begin position="56"/>
        <end position="103"/>
    </location>
</feature>
<protein>
    <recommendedName>
        <fullName evidence="5">Hydroxyproline-rich glycoprotein family protein</fullName>
    </recommendedName>
</protein>
<keyword evidence="2" id="KW-0472">Membrane</keyword>
<feature type="transmembrane region" description="Helical" evidence="2">
    <location>
        <begin position="26"/>
        <end position="48"/>
    </location>
</feature>
<dbReference type="InterPro" id="IPR037699">
    <property type="entry name" value="At5g65660-like"/>
</dbReference>
<proteinExistence type="predicted"/>
<accession>A0AAQ3K755</accession>
<evidence type="ECO:0000313" key="3">
    <source>
        <dbReference type="EMBL" id="WOL01367.1"/>
    </source>
</evidence>
<reference evidence="3 4" key="1">
    <citation type="submission" date="2023-10" db="EMBL/GenBank/DDBJ databases">
        <title>Chromosome-scale genome assembly provides insights into flower coloration mechanisms of Canna indica.</title>
        <authorList>
            <person name="Li C."/>
        </authorList>
    </citation>
    <scope>NUCLEOTIDE SEQUENCE [LARGE SCALE GENOMIC DNA]</scope>
    <source>
        <tissue evidence="3">Flower</tissue>
    </source>
</reference>
<evidence type="ECO:0008006" key="5">
    <source>
        <dbReference type="Google" id="ProtNLM"/>
    </source>
</evidence>
<dbReference type="AlphaFoldDB" id="A0AAQ3K755"/>
<evidence type="ECO:0000256" key="1">
    <source>
        <dbReference type="SAM" id="MobiDB-lite"/>
    </source>
</evidence>
<sequence>MDGADLATTPAPAAHHASRPSLGFPLGTALLLIVIFCLSGIFSCCYHWEKLRSLRVGRTRRQQQQSSADTLEDGHLPQLPPPSPSSKLPPKDQENTQEKIQSLPVIMPGDKIPKFMARPCPCQLSLPAAGEMTISVTVAQTT</sequence>
<gene>
    <name evidence="3" type="ORF">Cni_G10083</name>
</gene>
<evidence type="ECO:0000313" key="4">
    <source>
        <dbReference type="Proteomes" id="UP001327560"/>
    </source>
</evidence>
<dbReference type="Proteomes" id="UP001327560">
    <property type="component" value="Chromosome 3"/>
</dbReference>